<evidence type="ECO:0000313" key="1">
    <source>
        <dbReference type="EnsemblPlants" id="AVESA.00010b.r2.6DG1174130.1.CDS"/>
    </source>
</evidence>
<organism evidence="1 2">
    <name type="scientific">Avena sativa</name>
    <name type="common">Oat</name>
    <dbReference type="NCBI Taxonomy" id="4498"/>
    <lineage>
        <taxon>Eukaryota</taxon>
        <taxon>Viridiplantae</taxon>
        <taxon>Streptophyta</taxon>
        <taxon>Embryophyta</taxon>
        <taxon>Tracheophyta</taxon>
        <taxon>Spermatophyta</taxon>
        <taxon>Magnoliopsida</taxon>
        <taxon>Liliopsida</taxon>
        <taxon>Poales</taxon>
        <taxon>Poaceae</taxon>
        <taxon>BOP clade</taxon>
        <taxon>Pooideae</taxon>
        <taxon>Poodae</taxon>
        <taxon>Poeae</taxon>
        <taxon>Poeae Chloroplast Group 1 (Aveneae type)</taxon>
        <taxon>Aveninae</taxon>
        <taxon>Avena</taxon>
    </lineage>
</organism>
<accession>A0ACD5ZLD8</accession>
<sequence>MVGVRVANGKALMVLVAAVLVMCAGGLLPAAEASGRKEVNLVPAVYVFGDSTVDVGNNQYLPGNGPLQLPYGIDFPHSRATGRFSNGYNVADSISRLLGFKRSPPAYLSLTPRTSRQIYKGFRGVNYASGGSGILDTTSPSGETSCVAAANALAEGFNDALGKTMAKLASALPGMRYSVGSSYNLVTFFTAHPEATGFRDVASACCGGGRLGVQTGCVPNATYCGNRNDHLFWDGVHGTQATSNKGAKAIFAAPVKLGFAAPINFKQLISS</sequence>
<proteinExistence type="predicted"/>
<dbReference type="Proteomes" id="UP001732700">
    <property type="component" value="Chromosome 6D"/>
</dbReference>
<dbReference type="EnsemblPlants" id="AVESA.00010b.r2.6DG1174130.1">
    <property type="protein sequence ID" value="AVESA.00010b.r2.6DG1174130.1.CDS"/>
    <property type="gene ID" value="AVESA.00010b.r2.6DG1174130"/>
</dbReference>
<name>A0ACD5ZLD8_AVESA</name>
<reference evidence="1" key="2">
    <citation type="submission" date="2025-09" db="UniProtKB">
        <authorList>
            <consortium name="EnsemblPlants"/>
        </authorList>
    </citation>
    <scope>IDENTIFICATION</scope>
</reference>
<reference evidence="1" key="1">
    <citation type="submission" date="2021-05" db="EMBL/GenBank/DDBJ databases">
        <authorList>
            <person name="Scholz U."/>
            <person name="Mascher M."/>
            <person name="Fiebig A."/>
        </authorList>
    </citation>
    <scope>NUCLEOTIDE SEQUENCE [LARGE SCALE GENOMIC DNA]</scope>
</reference>
<keyword evidence="2" id="KW-1185">Reference proteome</keyword>
<protein>
    <submittedName>
        <fullName evidence="1">Uncharacterized protein</fullName>
    </submittedName>
</protein>
<evidence type="ECO:0000313" key="2">
    <source>
        <dbReference type="Proteomes" id="UP001732700"/>
    </source>
</evidence>